<dbReference type="AlphaFoldDB" id="A0A087U1A6"/>
<feature type="non-terminal residue" evidence="2">
    <location>
        <position position="160"/>
    </location>
</feature>
<feature type="compositionally biased region" description="Low complexity" evidence="1">
    <location>
        <begin position="87"/>
        <end position="98"/>
    </location>
</feature>
<sequence>MEDKKSDNDENSIDNDLSDDQECVLHIKKSVSQLEETSGKKFGISIEDYLTADDDLMVFAGVTDEDILSEITDEIGNNDEDDDDIDNTGPSQSLLSSQEALQSVNSLRTFFSSLPSTNEEHFRALDSMHTVLVHHSVLRHSMKNFIAIYRDVYSGLEKGF</sequence>
<reference evidence="2 3" key="1">
    <citation type="submission" date="2013-11" db="EMBL/GenBank/DDBJ databases">
        <title>Genome sequencing of Stegodyphus mimosarum.</title>
        <authorList>
            <person name="Bechsgaard J."/>
        </authorList>
    </citation>
    <scope>NUCLEOTIDE SEQUENCE [LARGE SCALE GENOMIC DNA]</scope>
</reference>
<name>A0A087U1A6_STEMI</name>
<gene>
    <name evidence="2" type="ORF">X975_09249</name>
</gene>
<dbReference type="OrthoDB" id="6460388at2759"/>
<dbReference type="EMBL" id="KK117694">
    <property type="protein sequence ID" value="KFM71145.1"/>
    <property type="molecule type" value="Genomic_DNA"/>
</dbReference>
<accession>A0A087U1A6</accession>
<proteinExistence type="predicted"/>
<dbReference type="Proteomes" id="UP000054359">
    <property type="component" value="Unassembled WGS sequence"/>
</dbReference>
<keyword evidence="3" id="KW-1185">Reference proteome</keyword>
<protein>
    <submittedName>
        <fullName evidence="2">Uncharacterized protein</fullName>
    </submittedName>
</protein>
<evidence type="ECO:0000313" key="3">
    <source>
        <dbReference type="Proteomes" id="UP000054359"/>
    </source>
</evidence>
<evidence type="ECO:0000256" key="1">
    <source>
        <dbReference type="SAM" id="MobiDB-lite"/>
    </source>
</evidence>
<evidence type="ECO:0000313" key="2">
    <source>
        <dbReference type="EMBL" id="KFM71145.1"/>
    </source>
</evidence>
<feature type="region of interest" description="Disordered" evidence="1">
    <location>
        <begin position="73"/>
        <end position="98"/>
    </location>
</feature>
<organism evidence="2 3">
    <name type="scientific">Stegodyphus mimosarum</name>
    <name type="common">African social velvet spider</name>
    <dbReference type="NCBI Taxonomy" id="407821"/>
    <lineage>
        <taxon>Eukaryota</taxon>
        <taxon>Metazoa</taxon>
        <taxon>Ecdysozoa</taxon>
        <taxon>Arthropoda</taxon>
        <taxon>Chelicerata</taxon>
        <taxon>Arachnida</taxon>
        <taxon>Araneae</taxon>
        <taxon>Araneomorphae</taxon>
        <taxon>Entelegynae</taxon>
        <taxon>Eresoidea</taxon>
        <taxon>Eresidae</taxon>
        <taxon>Stegodyphus</taxon>
    </lineage>
</organism>
<feature type="compositionally biased region" description="Acidic residues" evidence="1">
    <location>
        <begin position="73"/>
        <end position="86"/>
    </location>
</feature>